<feature type="disulfide bond" evidence="13">
    <location>
        <begin position="476"/>
        <end position="499"/>
    </location>
</feature>
<dbReference type="InterPro" id="IPR002172">
    <property type="entry name" value="LDrepeatLR_classA_rpt"/>
</dbReference>
<dbReference type="Gene3D" id="4.10.400.10">
    <property type="entry name" value="Low-density Lipoprotein Receptor"/>
    <property type="match status" value="3"/>
</dbReference>
<comment type="subcellular location">
    <subcellularLocation>
        <location evidence="1">Membrane</location>
        <topology evidence="1">Multi-pass membrane protein</topology>
    </subcellularLocation>
</comment>
<keyword evidence="12 15" id="KW-0407">Ion channel</keyword>
<evidence type="ECO:0000313" key="22">
    <source>
        <dbReference type="Proteomes" id="UP000549394"/>
    </source>
</evidence>
<dbReference type="Gene3D" id="1.10.287.770">
    <property type="entry name" value="YojJ-like"/>
    <property type="match status" value="1"/>
</dbReference>
<dbReference type="InterPro" id="IPR001873">
    <property type="entry name" value="ENaC"/>
</dbReference>
<feature type="compositionally biased region" description="Basic and acidic residues" evidence="16">
    <location>
        <begin position="1357"/>
        <end position="1373"/>
    </location>
</feature>
<feature type="domain" description="MAM" evidence="18">
    <location>
        <begin position="545"/>
        <end position="734"/>
    </location>
</feature>
<dbReference type="PROSITE" id="PS01209">
    <property type="entry name" value="LDLRA_1"/>
    <property type="match status" value="1"/>
</dbReference>
<keyword evidence="2 15" id="KW-0813">Transport</keyword>
<feature type="disulfide bond" evidence="14">
    <location>
        <begin position="1137"/>
        <end position="1152"/>
    </location>
</feature>
<dbReference type="PANTHER" id="PTHR11690:SF300">
    <property type="entry name" value="PICKPOCKET PROTEIN 19"/>
    <property type="match status" value="1"/>
</dbReference>
<feature type="region of interest" description="Disordered" evidence="16">
    <location>
        <begin position="1"/>
        <end position="50"/>
    </location>
</feature>
<dbReference type="OrthoDB" id="6107927at2759"/>
<feature type="transmembrane region" description="Helical" evidence="17">
    <location>
        <begin position="2188"/>
        <end position="2211"/>
    </location>
</feature>
<dbReference type="PROSITE" id="PS50070">
    <property type="entry name" value="KRINGLE_2"/>
    <property type="match status" value="1"/>
</dbReference>
<dbReference type="InterPro" id="IPR013320">
    <property type="entry name" value="ConA-like_dom_sf"/>
</dbReference>
<evidence type="ECO:0000256" key="3">
    <source>
        <dbReference type="ARBA" id="ARBA00022461"/>
    </source>
</evidence>
<dbReference type="PROSITE" id="PS50060">
    <property type="entry name" value="MAM_2"/>
    <property type="match status" value="2"/>
</dbReference>
<feature type="domain" description="Apple" evidence="20">
    <location>
        <begin position="172"/>
        <end position="255"/>
    </location>
</feature>
<keyword evidence="8 15" id="KW-0406">Ion transport</keyword>
<keyword evidence="11 15" id="KW-0739">Sodium transport</keyword>
<evidence type="ECO:0000256" key="6">
    <source>
        <dbReference type="ARBA" id="ARBA00022989"/>
    </source>
</evidence>
<feature type="compositionally biased region" description="Polar residues" evidence="16">
    <location>
        <begin position="7"/>
        <end position="17"/>
    </location>
</feature>
<protein>
    <submittedName>
        <fullName evidence="21">DgyrCDS8727</fullName>
    </submittedName>
</protein>
<organism evidence="21 22">
    <name type="scientific">Dimorphilus gyrociliatus</name>
    <dbReference type="NCBI Taxonomy" id="2664684"/>
    <lineage>
        <taxon>Eukaryota</taxon>
        <taxon>Metazoa</taxon>
        <taxon>Spiralia</taxon>
        <taxon>Lophotrochozoa</taxon>
        <taxon>Annelida</taxon>
        <taxon>Polychaeta</taxon>
        <taxon>Polychaeta incertae sedis</taxon>
        <taxon>Dinophilidae</taxon>
        <taxon>Dimorphilus</taxon>
    </lineage>
</organism>
<comment type="caution">
    <text evidence="13">Lacks conserved residue(s) required for the propagation of feature annotation.</text>
</comment>
<dbReference type="SUPFAM" id="SSF57424">
    <property type="entry name" value="LDL receptor-like module"/>
    <property type="match status" value="3"/>
</dbReference>
<evidence type="ECO:0000256" key="5">
    <source>
        <dbReference type="ARBA" id="ARBA00022692"/>
    </source>
</evidence>
<dbReference type="SMART" id="SM00192">
    <property type="entry name" value="LDLa"/>
    <property type="match status" value="3"/>
</dbReference>
<dbReference type="GO" id="GO:0005886">
    <property type="term" value="C:plasma membrane"/>
    <property type="evidence" value="ECO:0007669"/>
    <property type="project" value="TreeGrafter"/>
</dbReference>
<evidence type="ECO:0000256" key="8">
    <source>
        <dbReference type="ARBA" id="ARBA00023065"/>
    </source>
</evidence>
<dbReference type="PRINTS" id="PR00261">
    <property type="entry name" value="LDLRECEPTOR"/>
</dbReference>
<dbReference type="Pfam" id="PF00629">
    <property type="entry name" value="MAM"/>
    <property type="match status" value="2"/>
</dbReference>
<dbReference type="PANTHER" id="PTHR11690">
    <property type="entry name" value="AMILORIDE-SENSITIVE SODIUM CHANNEL-RELATED"/>
    <property type="match status" value="1"/>
</dbReference>
<comment type="similarity">
    <text evidence="15">Belongs to the amiloride-sensitive sodium channel (TC 1.A.6) family.</text>
</comment>
<keyword evidence="10 13" id="KW-1015">Disulfide bond</keyword>
<dbReference type="InterPro" id="IPR000998">
    <property type="entry name" value="MAM_dom"/>
</dbReference>
<dbReference type="PROSITE" id="PS50068">
    <property type="entry name" value="LDLRA_2"/>
    <property type="match status" value="3"/>
</dbReference>
<evidence type="ECO:0000259" key="19">
    <source>
        <dbReference type="PROSITE" id="PS50070"/>
    </source>
</evidence>
<feature type="domain" description="MAM" evidence="18">
    <location>
        <begin position="262"/>
        <end position="416"/>
    </location>
</feature>
<feature type="disulfide bond" evidence="14">
    <location>
        <begin position="513"/>
        <end position="531"/>
    </location>
</feature>
<evidence type="ECO:0000256" key="9">
    <source>
        <dbReference type="ARBA" id="ARBA00023136"/>
    </source>
</evidence>
<evidence type="ECO:0000313" key="21">
    <source>
        <dbReference type="EMBL" id="CAD5120152.1"/>
    </source>
</evidence>
<dbReference type="InterPro" id="IPR038178">
    <property type="entry name" value="Kringle_sf"/>
</dbReference>
<dbReference type="Gene3D" id="2.40.20.10">
    <property type="entry name" value="Plasminogen Kringle 4"/>
    <property type="match status" value="1"/>
</dbReference>
<evidence type="ECO:0000256" key="17">
    <source>
        <dbReference type="SAM" id="Phobius"/>
    </source>
</evidence>
<dbReference type="CDD" id="cd00112">
    <property type="entry name" value="LDLa"/>
    <property type="match status" value="3"/>
</dbReference>
<dbReference type="Gene3D" id="2.60.470.10">
    <property type="entry name" value="Acid-sensing ion channels like domains"/>
    <property type="match status" value="1"/>
</dbReference>
<keyword evidence="9 17" id="KW-0472">Membrane</keyword>
<dbReference type="InterPro" id="IPR000001">
    <property type="entry name" value="Kringle"/>
</dbReference>
<accession>A0A7I8VV88</accession>
<keyword evidence="6 17" id="KW-1133">Transmembrane helix</keyword>
<evidence type="ECO:0000256" key="7">
    <source>
        <dbReference type="ARBA" id="ARBA00023053"/>
    </source>
</evidence>
<sequence>MEMFSSPRPSSGRTSARSRVINVKSMEKLEKEKPEIAKPETTPLPPPYDKPKPSFKEKIVDFTQDTTFHGVKNITGKGTIFKKLIWLVIVLSAFGGFTWIVVTRSSHLNTHPKSVNMDIVYSNNLQFPSVTICNQNFFRTTATYEMGLYDKVNKKFSATDKSSSTVRSLDQCSDSLVKYQNKFMSGLEFFYQNFSGVTEAVCEQICLNFLDNTCNAVAYNKVAKTCHPTSITPESSSEAKLIDTNVMNMFVRKRCNGQYRPITCDFENDLCSFSQSDSLMPWIRNSGPTGTLSTGPPNDHTSGHGNYIYIEATNRNKGEFARLTSPFIQAEDEICLEFYYNMFGKDSGVFSVLRKKPDSNETILWSRTTPATTDLWNRGFLRLESGLFSIVFEAIIGSGALGDIAIDDVTIAPCHRILKNCKASTIGTDYQGNTTISETGKTCLTWKKAYYYLYQKSQDSLLVFPDKDLESAGNMCRNPDSKATGPWCYVSLNGTWENCIVDYCPCNKGQFTCNNKVCISTTLKCNGVDNCGDNSDEINNCDVSIDCDFEKDGSCGFKSVKKTQGQLMWQRYKGATKTTKIGTNELRVDHTTSSTAGYYMLFDSFNSMAQTGQKANLETPFYAKGNTTSCLTFYLFQYTRKDQSAEKEYPIYTFTFSEIDSMGSLSIIQYFSEFEKKTLWRYQGTQDDEWLKKQIRIKATSKPYKIIFQAEMNFQMKSDIAIDDVSIKSDECLEASNYYIKPANASYNAQNYTCDNGKEISRSALCNGVNDCFDNSDEIVSCQANISFECTFSKDPSFLCGYQRESESNAFWNVSSIYTDNGGVSVLNFQANLNAQLLSSITSPNVVLPNDVCVVIDIAFIEEVYGYFSINQQFENSKREIFSLNIPENQREWPLLSKKFQPLYYDMLKGSSHLTISYRPLKMNSFYYPYGVIGIKSISLLNTTCENRPELKDFSSFSCQFSDSKACGYIDKSKAPDYWLYSVSGWQKYDSYPMKTTPGKVSSNEHKFTLVSPSVLVQDIGCFIIKYLPLNAKLFKLKADLYFWKSDKTISLIDISSNLALKFSETTQVIMGQLTEKMNETGKLSISVSYTHDKFSFMLQSISFENGTCPNITNYCSSTNYYICETDKLCIGTESVCNGEYNCPDQSDENNCTECYKTVNNGEGVNIGPPPTQPPHPDEEENMDHPTPPGPPPKRRKREAPGPPGGGGGPAQTTAAPGGGGGPAQTTAAPGGGGGPAQTTAAPGGGGGPAQTTAAPGGGGGPAQTIAAPGGGGGPAQTTAAPGGGGGPAQTTAAPGGGGGPAQTTIAPGGGGGPAQTTAAPGSGGGPAQTTAAPGSGSGSGDDEKPIVPEESGFGESGDKQDPTPRPPEDKCKNLKKTSSSSSTSTETVSQIPTSGIIFLASSGETDALHQVKTGIVLTLGHFLNQSVKASELFGKEIMANVNKLNITELDTFRSESAHQVNDIIYRCSWEGTACSHLNFTTNHTDYGVCFTFNSPPLKDDVLTTTKTGSSSGLSLILNIEEYEYMNGPKSDAGVKVFLSKYRDVPFIRDLGFAAAAGVHSLVSVKFSEAAGLKSPWGNCGAKPLKYYPEYTYSSCERECETDAVEKLCGCRDSFMPATAQNEPQMCNVSNYFDCIIGVEDQLLGAGKNLSCICSEPCERSAYEPSLSYASLSSLSVEKVLNSDTTDLYNKYKTAREINQKVDSKTYLKNLNLLHNLNTGLGKLRKFVEDNTKNPKKSIFIKVLSAKKYMVDQFIADINRVFDDFSDFVKYYKQAYDSAKLNFQKTYDETAGVISRIYQIVIDTHRRHEISPEEMSSANELLYKHRDAVHLYRNYVENRASPFIKQPIKEYLPKKIELTDAERKKCTQVKDSYYEKGGEVFHDVDSLKDHSVYFDPQKIENFQIFIDGFDAVKTCLNTYLNKWTELFSWKVKILDEATKRSQNTSSAIENFDFYNEWETLGKLATTTKMLYEGYRSGNISKLNISETLTDTDIDFYLADLLSFRSKIQTRLSESTFSDVGLASATIKNGYTGLVSKIAGLWDHFEGKAQTSLKNTLQNMTFWLRLVGNVEEAKEPYQLHSTLSLPDNIKMFSEDMAKSIIEETADIYLNPLNDALVEFNEQLLNLKIDVEVPLKKAKIEFSTYRNLMLLNENFVQKNFLIMDVFFAQLKYERVEQIKAYNYGNFFSEVGGFMGLLLGGSVISVMEIFDFLLGSIMKRLIHRGKVSSSNSNYIPNEKEP</sequence>
<feature type="compositionally biased region" description="Basic and acidic residues" evidence="16">
    <location>
        <begin position="25"/>
        <end position="38"/>
    </location>
</feature>
<evidence type="ECO:0000259" key="18">
    <source>
        <dbReference type="PROSITE" id="PS50060"/>
    </source>
</evidence>
<dbReference type="Gene3D" id="1.10.287.820">
    <property type="entry name" value="Acid-sensing ion channel domain"/>
    <property type="match status" value="1"/>
</dbReference>
<dbReference type="InterPro" id="IPR003609">
    <property type="entry name" value="Pan_app"/>
</dbReference>
<feature type="region of interest" description="Disordered" evidence="16">
    <location>
        <begin position="1161"/>
        <end position="1390"/>
    </location>
</feature>
<dbReference type="PROSITE" id="PS50948">
    <property type="entry name" value="PAN"/>
    <property type="match status" value="1"/>
</dbReference>
<evidence type="ECO:0000256" key="16">
    <source>
        <dbReference type="SAM" id="MobiDB-lite"/>
    </source>
</evidence>
<keyword evidence="3 15" id="KW-0894">Sodium channel</keyword>
<keyword evidence="22" id="KW-1185">Reference proteome</keyword>
<evidence type="ECO:0000256" key="2">
    <source>
        <dbReference type="ARBA" id="ARBA00022448"/>
    </source>
</evidence>
<feature type="transmembrane region" description="Helical" evidence="17">
    <location>
        <begin position="84"/>
        <end position="102"/>
    </location>
</feature>
<evidence type="ECO:0000256" key="10">
    <source>
        <dbReference type="ARBA" id="ARBA00023157"/>
    </source>
</evidence>
<evidence type="ECO:0000259" key="20">
    <source>
        <dbReference type="PROSITE" id="PS50948"/>
    </source>
</evidence>
<evidence type="ECO:0000256" key="4">
    <source>
        <dbReference type="ARBA" id="ARBA00022572"/>
    </source>
</evidence>
<dbReference type="InterPro" id="IPR013806">
    <property type="entry name" value="Kringle-like"/>
</dbReference>
<dbReference type="Proteomes" id="UP000549394">
    <property type="component" value="Unassembled WGS sequence"/>
</dbReference>
<dbReference type="Pfam" id="PF00051">
    <property type="entry name" value="Kringle"/>
    <property type="match status" value="1"/>
</dbReference>
<feature type="domain" description="Kringle" evidence="19">
    <location>
        <begin position="427"/>
        <end position="504"/>
    </location>
</feature>
<dbReference type="GO" id="GO:0015280">
    <property type="term" value="F:ligand-gated sodium channel activity"/>
    <property type="evidence" value="ECO:0007669"/>
    <property type="project" value="TreeGrafter"/>
</dbReference>
<dbReference type="SMART" id="SM00130">
    <property type="entry name" value="KR"/>
    <property type="match status" value="1"/>
</dbReference>
<dbReference type="InterPro" id="IPR036055">
    <property type="entry name" value="LDL_receptor-like_sf"/>
</dbReference>
<evidence type="ECO:0000256" key="1">
    <source>
        <dbReference type="ARBA" id="ARBA00004141"/>
    </source>
</evidence>
<dbReference type="SUPFAM" id="SSF57440">
    <property type="entry name" value="Kringle-like"/>
    <property type="match status" value="1"/>
</dbReference>
<proteinExistence type="inferred from homology"/>
<feature type="compositionally biased region" description="Low complexity" evidence="16">
    <location>
        <begin position="1378"/>
        <end position="1390"/>
    </location>
</feature>
<dbReference type="PROSITE" id="PS00740">
    <property type="entry name" value="MAM_1"/>
    <property type="match status" value="1"/>
</dbReference>
<dbReference type="Pfam" id="PF00057">
    <property type="entry name" value="Ldl_recept_a"/>
    <property type="match status" value="3"/>
</dbReference>
<feature type="disulfide bond" evidence="14">
    <location>
        <begin position="754"/>
        <end position="772"/>
    </location>
</feature>
<evidence type="ECO:0000256" key="11">
    <source>
        <dbReference type="ARBA" id="ARBA00023201"/>
    </source>
</evidence>
<dbReference type="InterPro" id="IPR023415">
    <property type="entry name" value="LDLR_class-A_CS"/>
</dbReference>
<dbReference type="SMART" id="SM00137">
    <property type="entry name" value="MAM"/>
    <property type="match status" value="2"/>
</dbReference>
<dbReference type="EMBL" id="CAJFCJ010000012">
    <property type="protein sequence ID" value="CAD5120152.1"/>
    <property type="molecule type" value="Genomic_DNA"/>
</dbReference>
<dbReference type="Pfam" id="PF00858">
    <property type="entry name" value="ASC"/>
    <property type="match status" value="3"/>
</dbReference>
<keyword evidence="5 15" id="KW-0812">Transmembrane</keyword>
<evidence type="ECO:0000256" key="15">
    <source>
        <dbReference type="RuleBase" id="RU000679"/>
    </source>
</evidence>
<feature type="disulfide bond" evidence="14">
    <location>
        <begin position="506"/>
        <end position="518"/>
    </location>
</feature>
<evidence type="ECO:0000256" key="12">
    <source>
        <dbReference type="ARBA" id="ARBA00023303"/>
    </source>
</evidence>
<dbReference type="SUPFAM" id="SSF49899">
    <property type="entry name" value="Concanavalin A-like lectins/glucanases"/>
    <property type="match status" value="2"/>
</dbReference>
<dbReference type="Gene3D" id="2.60.120.200">
    <property type="match status" value="2"/>
</dbReference>
<evidence type="ECO:0000256" key="13">
    <source>
        <dbReference type="PROSITE-ProRule" id="PRU00121"/>
    </source>
</evidence>
<keyword evidence="4 13" id="KW-0420">Kringle</keyword>
<evidence type="ECO:0000256" key="14">
    <source>
        <dbReference type="PROSITE-ProRule" id="PRU00124"/>
    </source>
</evidence>
<reference evidence="21 22" key="1">
    <citation type="submission" date="2020-08" db="EMBL/GenBank/DDBJ databases">
        <authorList>
            <person name="Hejnol A."/>
        </authorList>
    </citation>
    <scope>NUCLEOTIDE SEQUENCE [LARGE SCALE GENOMIC DNA]</scope>
</reference>
<name>A0A7I8VV88_9ANNE</name>
<keyword evidence="7" id="KW-0915">Sodium</keyword>
<gene>
    <name evidence="21" type="ORF">DGYR_LOCUS8284</name>
</gene>
<dbReference type="CDD" id="cd06263">
    <property type="entry name" value="MAM"/>
    <property type="match status" value="2"/>
</dbReference>
<comment type="caution">
    <text evidence="21">The sequence shown here is derived from an EMBL/GenBank/DDBJ whole genome shotgun (WGS) entry which is preliminary data.</text>
</comment>